<protein>
    <submittedName>
        <fullName evidence="1">Uncharacterized protein</fullName>
    </submittedName>
</protein>
<dbReference type="EMBL" id="CP045893">
    <property type="protein sequence ID" value="QQP53708.1"/>
    <property type="molecule type" value="Genomic_DNA"/>
</dbReference>
<name>A0A7T8KD69_CALRO</name>
<dbReference type="Proteomes" id="UP000595437">
    <property type="component" value="Chromosome 4"/>
</dbReference>
<proteinExistence type="predicted"/>
<sequence>QPLGGYDRAAGLSTFSLSSRAQLVTITMVSDNFNPPESWKRVTAVMMIRAGCKDMEIMKTACVARNTVKSIRSELEESNNDYEKVVERKKGKRRSDSLRTPEFVEKLQKKVQEDPSKSCTKLAEELGVGNTTVRVCINEDLRYHFYKRRKGQILTVKAQENQFNKALKLHEPEHLAAQLPRLQPGYQLNCLQHHGQVEGPHHALLQKVAEGPGQVRKVVEVRGLYFN</sequence>
<feature type="non-terminal residue" evidence="1">
    <location>
        <position position="227"/>
    </location>
</feature>
<organism evidence="1 2">
    <name type="scientific">Caligus rogercresseyi</name>
    <name type="common">Sea louse</name>
    <dbReference type="NCBI Taxonomy" id="217165"/>
    <lineage>
        <taxon>Eukaryota</taxon>
        <taxon>Metazoa</taxon>
        <taxon>Ecdysozoa</taxon>
        <taxon>Arthropoda</taxon>
        <taxon>Crustacea</taxon>
        <taxon>Multicrustacea</taxon>
        <taxon>Hexanauplia</taxon>
        <taxon>Copepoda</taxon>
        <taxon>Siphonostomatoida</taxon>
        <taxon>Caligidae</taxon>
        <taxon>Caligus</taxon>
    </lineage>
</organism>
<dbReference type="AlphaFoldDB" id="A0A7T8KD69"/>
<evidence type="ECO:0000313" key="1">
    <source>
        <dbReference type="EMBL" id="QQP53708.1"/>
    </source>
</evidence>
<gene>
    <name evidence="1" type="ORF">FKW44_006274</name>
</gene>
<accession>A0A7T8KD69</accession>
<dbReference type="InterPro" id="IPR038116">
    <property type="entry name" value="TrpR-like_sf"/>
</dbReference>
<keyword evidence="2" id="KW-1185">Reference proteome</keyword>
<evidence type="ECO:0000313" key="2">
    <source>
        <dbReference type="Proteomes" id="UP000595437"/>
    </source>
</evidence>
<dbReference type="Gene3D" id="1.10.1270.10">
    <property type="entry name" value="TrpR-like"/>
    <property type="match status" value="1"/>
</dbReference>
<reference evidence="2" key="1">
    <citation type="submission" date="2021-01" db="EMBL/GenBank/DDBJ databases">
        <title>Caligus Genome Assembly.</title>
        <authorList>
            <person name="Gallardo-Escarate C."/>
        </authorList>
    </citation>
    <scope>NUCLEOTIDE SEQUENCE [LARGE SCALE GENOMIC DNA]</scope>
</reference>